<proteinExistence type="predicted"/>
<accession>A0ABP5EDR3</accession>
<comment type="caution">
    <text evidence="1">The sequence shown here is derived from an EMBL/GenBank/DDBJ whole genome shotgun (WGS) entry which is preliminary data.</text>
</comment>
<sequence>MDTVTVVKVLAAYREIVNVLGDMSEKLDYFTKTVQPVDETLGAMATCYAIDVWSLEQRLEALTDRVAELIRTQSQRTSRTGG</sequence>
<gene>
    <name evidence="1" type="ORF">GCM10009754_86110</name>
</gene>
<keyword evidence="2" id="KW-1185">Reference proteome</keyword>
<organism evidence="1 2">
    <name type="scientific">Amycolatopsis minnesotensis</name>
    <dbReference type="NCBI Taxonomy" id="337894"/>
    <lineage>
        <taxon>Bacteria</taxon>
        <taxon>Bacillati</taxon>
        <taxon>Actinomycetota</taxon>
        <taxon>Actinomycetes</taxon>
        <taxon>Pseudonocardiales</taxon>
        <taxon>Pseudonocardiaceae</taxon>
        <taxon>Amycolatopsis</taxon>
    </lineage>
</organism>
<name>A0ABP5EDR3_9PSEU</name>
<evidence type="ECO:0000313" key="2">
    <source>
        <dbReference type="Proteomes" id="UP001501116"/>
    </source>
</evidence>
<evidence type="ECO:0000313" key="1">
    <source>
        <dbReference type="EMBL" id="GAA1993569.1"/>
    </source>
</evidence>
<protein>
    <submittedName>
        <fullName evidence="1">Uncharacterized protein</fullName>
    </submittedName>
</protein>
<dbReference type="Proteomes" id="UP001501116">
    <property type="component" value="Unassembled WGS sequence"/>
</dbReference>
<dbReference type="RefSeq" id="WP_344431931.1">
    <property type="nucleotide sequence ID" value="NZ_BAAANN010000072.1"/>
</dbReference>
<reference evidence="2" key="1">
    <citation type="journal article" date="2019" name="Int. J. Syst. Evol. Microbiol.">
        <title>The Global Catalogue of Microorganisms (GCM) 10K type strain sequencing project: providing services to taxonomists for standard genome sequencing and annotation.</title>
        <authorList>
            <consortium name="The Broad Institute Genomics Platform"/>
            <consortium name="The Broad Institute Genome Sequencing Center for Infectious Disease"/>
            <person name="Wu L."/>
            <person name="Ma J."/>
        </authorList>
    </citation>
    <scope>NUCLEOTIDE SEQUENCE [LARGE SCALE GENOMIC DNA]</scope>
    <source>
        <strain evidence="2">JCM 14545</strain>
    </source>
</reference>
<dbReference type="EMBL" id="BAAANN010000072">
    <property type="protein sequence ID" value="GAA1993569.1"/>
    <property type="molecule type" value="Genomic_DNA"/>
</dbReference>